<name>A0ACB8RES9_9AGAM</name>
<comment type="caution">
    <text evidence="1">The sequence shown here is derived from an EMBL/GenBank/DDBJ whole genome shotgun (WGS) entry which is preliminary data.</text>
</comment>
<reference evidence="1" key="1">
    <citation type="submission" date="2021-02" db="EMBL/GenBank/DDBJ databases">
        <authorList>
            <consortium name="DOE Joint Genome Institute"/>
            <person name="Ahrendt S."/>
            <person name="Looney B.P."/>
            <person name="Miyauchi S."/>
            <person name="Morin E."/>
            <person name="Drula E."/>
            <person name="Courty P.E."/>
            <person name="Chicoki N."/>
            <person name="Fauchery L."/>
            <person name="Kohler A."/>
            <person name="Kuo A."/>
            <person name="Labutti K."/>
            <person name="Pangilinan J."/>
            <person name="Lipzen A."/>
            <person name="Riley R."/>
            <person name="Andreopoulos W."/>
            <person name="He G."/>
            <person name="Johnson J."/>
            <person name="Barry K.W."/>
            <person name="Grigoriev I.V."/>
            <person name="Nagy L."/>
            <person name="Hibbett D."/>
            <person name="Henrissat B."/>
            <person name="Matheny P.B."/>
            <person name="Labbe J."/>
            <person name="Martin F."/>
        </authorList>
    </citation>
    <scope>NUCLEOTIDE SEQUENCE</scope>
    <source>
        <strain evidence="1">FP105234-sp</strain>
    </source>
</reference>
<protein>
    <submittedName>
        <fullName evidence="1">Uncharacterized protein</fullName>
    </submittedName>
</protein>
<reference evidence="1" key="2">
    <citation type="journal article" date="2022" name="New Phytol.">
        <title>Evolutionary transition to the ectomycorrhizal habit in the genomes of a hyperdiverse lineage of mushroom-forming fungi.</title>
        <authorList>
            <person name="Looney B."/>
            <person name="Miyauchi S."/>
            <person name="Morin E."/>
            <person name="Drula E."/>
            <person name="Courty P.E."/>
            <person name="Kohler A."/>
            <person name="Kuo A."/>
            <person name="LaButti K."/>
            <person name="Pangilinan J."/>
            <person name="Lipzen A."/>
            <person name="Riley R."/>
            <person name="Andreopoulos W."/>
            <person name="He G."/>
            <person name="Johnson J."/>
            <person name="Nolan M."/>
            <person name="Tritt A."/>
            <person name="Barry K.W."/>
            <person name="Grigoriev I.V."/>
            <person name="Nagy L.G."/>
            <person name="Hibbett D."/>
            <person name="Henrissat B."/>
            <person name="Matheny P.B."/>
            <person name="Labbe J."/>
            <person name="Martin F.M."/>
        </authorList>
    </citation>
    <scope>NUCLEOTIDE SEQUENCE</scope>
    <source>
        <strain evidence="1">FP105234-sp</strain>
    </source>
</reference>
<evidence type="ECO:0000313" key="2">
    <source>
        <dbReference type="Proteomes" id="UP000814033"/>
    </source>
</evidence>
<gene>
    <name evidence="1" type="ORF">FA95DRAFT_1564650</name>
</gene>
<dbReference type="Proteomes" id="UP000814033">
    <property type="component" value="Unassembled WGS sequence"/>
</dbReference>
<proteinExistence type="predicted"/>
<dbReference type="EMBL" id="MU276083">
    <property type="protein sequence ID" value="KAI0042128.1"/>
    <property type="molecule type" value="Genomic_DNA"/>
</dbReference>
<evidence type="ECO:0000313" key="1">
    <source>
        <dbReference type="EMBL" id="KAI0042128.1"/>
    </source>
</evidence>
<organism evidence="1 2">
    <name type="scientific">Auriscalpium vulgare</name>
    <dbReference type="NCBI Taxonomy" id="40419"/>
    <lineage>
        <taxon>Eukaryota</taxon>
        <taxon>Fungi</taxon>
        <taxon>Dikarya</taxon>
        <taxon>Basidiomycota</taxon>
        <taxon>Agaricomycotina</taxon>
        <taxon>Agaricomycetes</taxon>
        <taxon>Russulales</taxon>
        <taxon>Auriscalpiaceae</taxon>
        <taxon>Auriscalpium</taxon>
    </lineage>
</organism>
<keyword evidence="2" id="KW-1185">Reference proteome</keyword>
<accession>A0ACB8RES9</accession>
<sequence>MGRPPWNPSHSRPNIFHFHPRRKPRYSACMCSHHTAIPGSALPRSAARLRDPARTPVSTIPDRRRRPSPAAAAPITASHHISVASPQSYCQYRGGRRPRLAPCARHAQPDRIAECRCSPGQAAPAAAPPPDRSPARPPLAELRHAYVPVATRK</sequence>